<gene>
    <name evidence="1" type="ORF">R50_2048</name>
</gene>
<dbReference type="AlphaFoldDB" id="A0A6F8ZIJ1"/>
<evidence type="ECO:0000313" key="1">
    <source>
        <dbReference type="EMBL" id="CAB1129545.1"/>
    </source>
</evidence>
<evidence type="ECO:0008006" key="3">
    <source>
        <dbReference type="Google" id="ProtNLM"/>
    </source>
</evidence>
<accession>A0A6F8ZIJ1</accession>
<dbReference type="EMBL" id="LR778114">
    <property type="protein sequence ID" value="CAB1129545.1"/>
    <property type="molecule type" value="Genomic_DNA"/>
</dbReference>
<name>A0A6F8ZIJ1_9FIRM</name>
<proteinExistence type="predicted"/>
<organism evidence="1 2">
    <name type="scientific">Candidatus Hydrogenisulfobacillus filiaventi</name>
    <dbReference type="NCBI Taxonomy" id="2707344"/>
    <lineage>
        <taxon>Bacteria</taxon>
        <taxon>Bacillati</taxon>
        <taxon>Bacillota</taxon>
        <taxon>Clostridia</taxon>
        <taxon>Eubacteriales</taxon>
        <taxon>Clostridiales Family XVII. Incertae Sedis</taxon>
        <taxon>Candidatus Hydrogenisulfobacillus</taxon>
    </lineage>
</organism>
<sequence length="129" mass="14631">MRLVVKKIAPVWLDRVLAEAKHWEIRRADDWTWRPGDWLVLAGWDDAWLPHAALVRVQEALSGVPGLRIGYRLLVISPPVARLALPPGALRHDDASARYHWRLAAEAAMGWGGRWDQTNAPRPEPEARP</sequence>
<reference evidence="1 2" key="1">
    <citation type="submission" date="2020-02" db="EMBL/GenBank/DDBJ databases">
        <authorList>
            <person name="Hogendoorn C."/>
        </authorList>
    </citation>
    <scope>NUCLEOTIDE SEQUENCE [LARGE SCALE GENOMIC DNA]</scope>
    <source>
        <strain evidence="1">R501</strain>
    </source>
</reference>
<dbReference type="KEGG" id="hfv:R50_2048"/>
<keyword evidence="2" id="KW-1185">Reference proteome</keyword>
<dbReference type="Proteomes" id="UP000503399">
    <property type="component" value="Chromosome"/>
</dbReference>
<protein>
    <recommendedName>
        <fullName evidence="3">DUF3850 domain-containing protein</fullName>
    </recommendedName>
</protein>
<evidence type="ECO:0000313" key="2">
    <source>
        <dbReference type="Proteomes" id="UP000503399"/>
    </source>
</evidence>